<sequence>MMSAQDSLRFAVRHLVLTGRQRGLDQTAYHIRSLVEAAIRDARSEINRFNWTCRFPREIFCRIIDLLPTQHMVRAGLVCRHWRYIIVNTPHLWTHITAIVEPRDDIDDDFWIPALDALIERSRGSPLSLYIRFFNGYWEVADRKRIVAMAKPLIDKHLPRIRSLFLILPGIWELLQDPAPLLERLSLTTTDSTGEFGPGFLGGSAPRLQELHVCGGPEFEIPLAVFGGVTKLNYRTTSCVDIELAAIAACMPKLRSLTIPEWGHGDQYIPSSGDACFEQELEELRLNTEHSKSFAESYFPRTNPTSICYSSCENFDEVLDAIFERPGNITDLNILWTNGRVVPDTNWDNCYLAIRVNGRLRAVNVSLEKLHRVLQGDVVTRCAASIQTLVVPEEIWGRFAVVATPQLQQLTLYLRSYKNHRVSCPIFSADLVPTDAAKKALSMLRIARVNVSREQNVARKRSGPLPDNQPRHRTYPIPVELLMIEPTA</sequence>
<evidence type="ECO:0000313" key="2">
    <source>
        <dbReference type="EMBL" id="KZV89338.1"/>
    </source>
</evidence>
<evidence type="ECO:0000259" key="1">
    <source>
        <dbReference type="PROSITE" id="PS50181"/>
    </source>
</evidence>
<dbReference type="Pfam" id="PF12937">
    <property type="entry name" value="F-box-like"/>
    <property type="match status" value="1"/>
</dbReference>
<dbReference type="InterPro" id="IPR001810">
    <property type="entry name" value="F-box_dom"/>
</dbReference>
<dbReference type="InterPro" id="IPR032675">
    <property type="entry name" value="LRR_dom_sf"/>
</dbReference>
<protein>
    <recommendedName>
        <fullName evidence="1">F-box domain-containing protein</fullName>
    </recommendedName>
</protein>
<dbReference type="PROSITE" id="PS50181">
    <property type="entry name" value="FBOX"/>
    <property type="match status" value="1"/>
</dbReference>
<organism evidence="2 3">
    <name type="scientific">Exidia glandulosa HHB12029</name>
    <dbReference type="NCBI Taxonomy" id="1314781"/>
    <lineage>
        <taxon>Eukaryota</taxon>
        <taxon>Fungi</taxon>
        <taxon>Dikarya</taxon>
        <taxon>Basidiomycota</taxon>
        <taxon>Agaricomycotina</taxon>
        <taxon>Agaricomycetes</taxon>
        <taxon>Auriculariales</taxon>
        <taxon>Exidiaceae</taxon>
        <taxon>Exidia</taxon>
    </lineage>
</organism>
<dbReference type="AlphaFoldDB" id="A0A165FPX2"/>
<dbReference type="OrthoDB" id="2269034at2759"/>
<dbReference type="Gene3D" id="1.20.1280.50">
    <property type="match status" value="1"/>
</dbReference>
<proteinExistence type="predicted"/>
<reference evidence="2 3" key="1">
    <citation type="journal article" date="2016" name="Mol. Biol. Evol.">
        <title>Comparative Genomics of Early-Diverging Mushroom-Forming Fungi Provides Insights into the Origins of Lignocellulose Decay Capabilities.</title>
        <authorList>
            <person name="Nagy L.G."/>
            <person name="Riley R."/>
            <person name="Tritt A."/>
            <person name="Adam C."/>
            <person name="Daum C."/>
            <person name="Floudas D."/>
            <person name="Sun H."/>
            <person name="Yadav J.S."/>
            <person name="Pangilinan J."/>
            <person name="Larsson K.H."/>
            <person name="Matsuura K."/>
            <person name="Barry K."/>
            <person name="Labutti K."/>
            <person name="Kuo R."/>
            <person name="Ohm R.A."/>
            <person name="Bhattacharya S.S."/>
            <person name="Shirouzu T."/>
            <person name="Yoshinaga Y."/>
            <person name="Martin F.M."/>
            <person name="Grigoriev I.V."/>
            <person name="Hibbett D.S."/>
        </authorList>
    </citation>
    <scope>NUCLEOTIDE SEQUENCE [LARGE SCALE GENOMIC DNA]</scope>
    <source>
        <strain evidence="2 3">HHB12029</strain>
    </source>
</reference>
<feature type="domain" description="F-box" evidence="1">
    <location>
        <begin position="49"/>
        <end position="96"/>
    </location>
</feature>
<dbReference type="PANTHER" id="PTHR38926">
    <property type="entry name" value="F-BOX DOMAIN CONTAINING PROTEIN, EXPRESSED"/>
    <property type="match status" value="1"/>
</dbReference>
<dbReference type="InterPro" id="IPR036047">
    <property type="entry name" value="F-box-like_dom_sf"/>
</dbReference>
<dbReference type="SUPFAM" id="SSF81383">
    <property type="entry name" value="F-box domain"/>
    <property type="match status" value="1"/>
</dbReference>
<dbReference type="Gene3D" id="3.80.10.10">
    <property type="entry name" value="Ribonuclease Inhibitor"/>
    <property type="match status" value="1"/>
</dbReference>
<name>A0A165FPX2_EXIGL</name>
<gene>
    <name evidence="2" type="ORF">EXIGLDRAFT_751220</name>
</gene>
<dbReference type="InParanoid" id="A0A165FPX2"/>
<dbReference type="Proteomes" id="UP000077266">
    <property type="component" value="Unassembled WGS sequence"/>
</dbReference>
<dbReference type="PANTHER" id="PTHR38926:SF5">
    <property type="entry name" value="F-BOX AND LEUCINE-RICH REPEAT PROTEIN 6"/>
    <property type="match status" value="1"/>
</dbReference>
<dbReference type="STRING" id="1314781.A0A165FPX2"/>
<accession>A0A165FPX2</accession>
<evidence type="ECO:0000313" key="3">
    <source>
        <dbReference type="Proteomes" id="UP000077266"/>
    </source>
</evidence>
<keyword evidence="3" id="KW-1185">Reference proteome</keyword>
<dbReference type="EMBL" id="KV426075">
    <property type="protein sequence ID" value="KZV89338.1"/>
    <property type="molecule type" value="Genomic_DNA"/>
</dbReference>
<dbReference type="SMART" id="SM00256">
    <property type="entry name" value="FBOX"/>
    <property type="match status" value="1"/>
</dbReference>